<keyword evidence="2" id="KW-1185">Reference proteome</keyword>
<dbReference type="Proteomes" id="UP000289163">
    <property type="component" value="Segment"/>
</dbReference>
<evidence type="ECO:0000313" key="1">
    <source>
        <dbReference type="EMBL" id="QAU05145.1"/>
    </source>
</evidence>
<evidence type="ECO:0000313" key="2">
    <source>
        <dbReference type="Proteomes" id="UP000289163"/>
    </source>
</evidence>
<protein>
    <submittedName>
        <fullName evidence="1">Uncharacterized protein</fullName>
    </submittedName>
</protein>
<gene>
    <name evidence="1" type="ORF">Henu5_gp118</name>
</gene>
<dbReference type="EMBL" id="MK224498">
    <property type="protein sequence ID" value="QAU05145.1"/>
    <property type="molecule type" value="Genomic_DNA"/>
</dbReference>
<reference evidence="1 2" key="1">
    <citation type="submission" date="2018-11" db="EMBL/GenBank/DDBJ databases">
        <authorList>
            <person name="Teng T."/>
        </authorList>
    </citation>
    <scope>NUCLEOTIDE SEQUENCE [LARGE SCALE GENOMIC DNA]</scope>
</reference>
<proteinExistence type="predicted"/>
<dbReference type="InterPro" id="IPR049156">
    <property type="entry name" value="Phage_chap_TAC_15-like"/>
</dbReference>
<sequence>MFGNQRTIIHNGTEYTINLLPATRGISVLKQLTSLLGPSLAKYQADHDFSGAMKELFDNIDKVPVENLIQNLMLTVFKGSMAINFDTEFAGKYDLLYALTKDVIEFNFGSVFSLIGFAEAPTV</sequence>
<accession>A0A410T8I6</accession>
<dbReference type="Pfam" id="PF21822">
    <property type="entry name" value="Phage_TAC_15"/>
    <property type="match status" value="1"/>
</dbReference>
<name>A0A410T8I6_9CAUD</name>
<organism evidence="1 2">
    <name type="scientific">Pseudomonas phage Henu5</name>
    <dbReference type="NCBI Taxonomy" id="2499902"/>
    <lineage>
        <taxon>Viruses</taxon>
        <taxon>Duplodnaviria</taxon>
        <taxon>Heunggongvirae</taxon>
        <taxon>Uroviricota</taxon>
        <taxon>Caudoviricetes</taxon>
        <taxon>Vandenendeviridae</taxon>
        <taxon>Skurskavirinae</taxon>
        <taxon>Pakpunavirus</taxon>
        <taxon>Pakpunavirus Henu5</taxon>
    </lineage>
</organism>